<feature type="transmembrane region" description="Helical" evidence="1">
    <location>
        <begin position="37"/>
        <end position="56"/>
    </location>
</feature>
<keyword evidence="3" id="KW-1185">Reference proteome</keyword>
<dbReference type="AlphaFoldDB" id="A0A6A4NRR2"/>
<protein>
    <submittedName>
        <fullName evidence="2">Uncharacterized protein</fullName>
    </submittedName>
</protein>
<accession>A0A6A4NRR2</accession>
<keyword evidence="1" id="KW-0472">Membrane</keyword>
<gene>
    <name evidence="2" type="ORF">Lalb_Chr19g0139601</name>
</gene>
<dbReference type="EMBL" id="WOCE01000019">
    <property type="protein sequence ID" value="KAE9593425.1"/>
    <property type="molecule type" value="Genomic_DNA"/>
</dbReference>
<dbReference type="Proteomes" id="UP000447434">
    <property type="component" value="Chromosome 19"/>
</dbReference>
<evidence type="ECO:0000313" key="3">
    <source>
        <dbReference type="Proteomes" id="UP000447434"/>
    </source>
</evidence>
<keyword evidence="1" id="KW-1133">Transmembrane helix</keyword>
<organism evidence="2 3">
    <name type="scientific">Lupinus albus</name>
    <name type="common">White lupine</name>
    <name type="synonym">Lupinus termis</name>
    <dbReference type="NCBI Taxonomy" id="3870"/>
    <lineage>
        <taxon>Eukaryota</taxon>
        <taxon>Viridiplantae</taxon>
        <taxon>Streptophyta</taxon>
        <taxon>Embryophyta</taxon>
        <taxon>Tracheophyta</taxon>
        <taxon>Spermatophyta</taxon>
        <taxon>Magnoliopsida</taxon>
        <taxon>eudicotyledons</taxon>
        <taxon>Gunneridae</taxon>
        <taxon>Pentapetalae</taxon>
        <taxon>rosids</taxon>
        <taxon>fabids</taxon>
        <taxon>Fabales</taxon>
        <taxon>Fabaceae</taxon>
        <taxon>Papilionoideae</taxon>
        <taxon>50 kb inversion clade</taxon>
        <taxon>genistoids sensu lato</taxon>
        <taxon>core genistoids</taxon>
        <taxon>Genisteae</taxon>
        <taxon>Lupinus</taxon>
    </lineage>
</organism>
<comment type="caution">
    <text evidence="2">The sequence shown here is derived from an EMBL/GenBank/DDBJ whole genome shotgun (WGS) entry which is preliminary data.</text>
</comment>
<evidence type="ECO:0000256" key="1">
    <source>
        <dbReference type="SAM" id="Phobius"/>
    </source>
</evidence>
<proteinExistence type="predicted"/>
<reference evidence="3" key="1">
    <citation type="journal article" date="2020" name="Nat. Commun.">
        <title>Genome sequence of the cluster root forming white lupin.</title>
        <authorList>
            <person name="Hufnagel B."/>
            <person name="Marques A."/>
            <person name="Soriano A."/>
            <person name="Marques L."/>
            <person name="Divol F."/>
            <person name="Doumas P."/>
            <person name="Sallet E."/>
            <person name="Mancinotti D."/>
            <person name="Carrere S."/>
            <person name="Marande W."/>
            <person name="Arribat S."/>
            <person name="Keller J."/>
            <person name="Huneau C."/>
            <person name="Blein T."/>
            <person name="Aime D."/>
            <person name="Laguerre M."/>
            <person name="Taylor J."/>
            <person name="Schubert V."/>
            <person name="Nelson M."/>
            <person name="Geu-Flores F."/>
            <person name="Crespi M."/>
            <person name="Gallardo-Guerrero K."/>
            <person name="Delaux P.-M."/>
            <person name="Salse J."/>
            <person name="Berges H."/>
            <person name="Guyot R."/>
            <person name="Gouzy J."/>
            <person name="Peret B."/>
        </authorList>
    </citation>
    <scope>NUCLEOTIDE SEQUENCE [LARGE SCALE GENOMIC DNA]</scope>
    <source>
        <strain evidence="3">cv. Amiga</strain>
    </source>
</reference>
<keyword evidence="1" id="KW-0812">Transmembrane</keyword>
<sequence>MKKLFLLHFMILQCLFKSAELQIIFMLSFNNLLLQFLVTQLKLFIFLSTSLHFLFCS</sequence>
<evidence type="ECO:0000313" key="2">
    <source>
        <dbReference type="EMBL" id="KAE9593425.1"/>
    </source>
</evidence>
<name>A0A6A4NRR2_LUPAL</name>